<protein>
    <submittedName>
        <fullName evidence="2">Uncharacterized protein</fullName>
    </submittedName>
</protein>
<dbReference type="Proteomes" id="UP000324222">
    <property type="component" value="Unassembled WGS sequence"/>
</dbReference>
<evidence type="ECO:0000313" key="2">
    <source>
        <dbReference type="EMBL" id="MPC20330.1"/>
    </source>
</evidence>
<feature type="region of interest" description="Disordered" evidence="1">
    <location>
        <begin position="1"/>
        <end position="21"/>
    </location>
</feature>
<organism evidence="2 3">
    <name type="scientific">Portunus trituberculatus</name>
    <name type="common">Swimming crab</name>
    <name type="synonym">Neptunus trituberculatus</name>
    <dbReference type="NCBI Taxonomy" id="210409"/>
    <lineage>
        <taxon>Eukaryota</taxon>
        <taxon>Metazoa</taxon>
        <taxon>Ecdysozoa</taxon>
        <taxon>Arthropoda</taxon>
        <taxon>Crustacea</taxon>
        <taxon>Multicrustacea</taxon>
        <taxon>Malacostraca</taxon>
        <taxon>Eumalacostraca</taxon>
        <taxon>Eucarida</taxon>
        <taxon>Decapoda</taxon>
        <taxon>Pleocyemata</taxon>
        <taxon>Brachyura</taxon>
        <taxon>Eubrachyura</taxon>
        <taxon>Portunoidea</taxon>
        <taxon>Portunidae</taxon>
        <taxon>Portuninae</taxon>
        <taxon>Portunus</taxon>
    </lineage>
</organism>
<accession>A0A5B7DG75</accession>
<reference evidence="2 3" key="1">
    <citation type="submission" date="2019-05" db="EMBL/GenBank/DDBJ databases">
        <title>Another draft genome of Portunus trituberculatus and its Hox gene families provides insights of decapod evolution.</title>
        <authorList>
            <person name="Jeong J.-H."/>
            <person name="Song I."/>
            <person name="Kim S."/>
            <person name="Choi T."/>
            <person name="Kim D."/>
            <person name="Ryu S."/>
            <person name="Kim W."/>
        </authorList>
    </citation>
    <scope>NUCLEOTIDE SEQUENCE [LARGE SCALE GENOMIC DNA]</scope>
    <source>
        <tissue evidence="2">Muscle</tissue>
    </source>
</reference>
<dbReference type="AlphaFoldDB" id="A0A5B7DG75"/>
<sequence length="73" mass="8049">MNPLWQLSSTEGENDRSRAPSDTVNHFNYFASFNNILVSHAIDNLGRVHVHKIAAGGDSPLLDTSSWTPESKP</sequence>
<feature type="compositionally biased region" description="Polar residues" evidence="1">
    <location>
        <begin position="1"/>
        <end position="11"/>
    </location>
</feature>
<evidence type="ECO:0000313" key="3">
    <source>
        <dbReference type="Proteomes" id="UP000324222"/>
    </source>
</evidence>
<dbReference type="EMBL" id="VSRR010000860">
    <property type="protein sequence ID" value="MPC20330.1"/>
    <property type="molecule type" value="Genomic_DNA"/>
</dbReference>
<evidence type="ECO:0000256" key="1">
    <source>
        <dbReference type="SAM" id="MobiDB-lite"/>
    </source>
</evidence>
<comment type="caution">
    <text evidence="2">The sequence shown here is derived from an EMBL/GenBank/DDBJ whole genome shotgun (WGS) entry which is preliminary data.</text>
</comment>
<name>A0A5B7DG75_PORTR</name>
<gene>
    <name evidence="2" type="ORF">E2C01_013270</name>
</gene>
<proteinExistence type="predicted"/>
<keyword evidence="3" id="KW-1185">Reference proteome</keyword>